<name>A0A1F5HXN1_9BACT</name>
<dbReference type="AlphaFoldDB" id="A0A1F5HXN1"/>
<gene>
    <name evidence="1" type="ORF">A3A60_00730</name>
</gene>
<sequence>MEQVRARQEIVVHVNNGTMGDQAERWGRVKEEANISLKIAELLDRGEVPYVVKKEDGYILQYDPVEGVATASIGTFPSRASLERVLESFSFLGAAKLAIRDLDNGLGNRIAIKASL</sequence>
<evidence type="ECO:0000313" key="2">
    <source>
        <dbReference type="Proteomes" id="UP000179227"/>
    </source>
</evidence>
<protein>
    <submittedName>
        <fullName evidence="1">Uncharacterized protein</fullName>
    </submittedName>
</protein>
<dbReference type="STRING" id="1797729.A3A60_00730"/>
<proteinExistence type="predicted"/>
<accession>A0A1F5HXN1</accession>
<dbReference type="Proteomes" id="UP000179227">
    <property type="component" value="Unassembled WGS sequence"/>
</dbReference>
<dbReference type="EMBL" id="MFBS01000030">
    <property type="protein sequence ID" value="OGE08863.1"/>
    <property type="molecule type" value="Genomic_DNA"/>
</dbReference>
<organism evidence="1 2">
    <name type="scientific">Candidatus Curtissbacteria bacterium RIFCSPLOWO2_01_FULL_42_26</name>
    <dbReference type="NCBI Taxonomy" id="1797729"/>
    <lineage>
        <taxon>Bacteria</taxon>
        <taxon>Candidatus Curtissiibacteriota</taxon>
    </lineage>
</organism>
<comment type="caution">
    <text evidence="1">The sequence shown here is derived from an EMBL/GenBank/DDBJ whole genome shotgun (WGS) entry which is preliminary data.</text>
</comment>
<evidence type="ECO:0000313" key="1">
    <source>
        <dbReference type="EMBL" id="OGE08863.1"/>
    </source>
</evidence>
<reference evidence="1 2" key="1">
    <citation type="journal article" date="2016" name="Nat. Commun.">
        <title>Thousands of microbial genomes shed light on interconnected biogeochemical processes in an aquifer system.</title>
        <authorList>
            <person name="Anantharaman K."/>
            <person name="Brown C.T."/>
            <person name="Hug L.A."/>
            <person name="Sharon I."/>
            <person name="Castelle C.J."/>
            <person name="Probst A.J."/>
            <person name="Thomas B.C."/>
            <person name="Singh A."/>
            <person name="Wilkins M.J."/>
            <person name="Karaoz U."/>
            <person name="Brodie E.L."/>
            <person name="Williams K.H."/>
            <person name="Hubbard S.S."/>
            <person name="Banfield J.F."/>
        </authorList>
    </citation>
    <scope>NUCLEOTIDE SEQUENCE [LARGE SCALE GENOMIC DNA]</scope>
</reference>